<dbReference type="GO" id="GO:0004518">
    <property type="term" value="F:nuclease activity"/>
    <property type="evidence" value="ECO:0007669"/>
    <property type="project" value="UniProtKB-KW"/>
</dbReference>
<feature type="region of interest" description="Disordered" evidence="2">
    <location>
        <begin position="419"/>
        <end position="455"/>
    </location>
</feature>
<comment type="function">
    <text evidence="1">Decapping enzyme for NAD-capped RNAs: specifically hydrolyzes the nicotinamide adenine dinucleotide (NAD) cap from a subset of RNAs by removing the entire NAD moiety from the 5'-end of an NAD-capped RNA.</text>
</comment>
<organism evidence="4">
    <name type="scientific">Caenorhabditis brenneri</name>
    <name type="common">Nematode worm</name>
    <dbReference type="NCBI Taxonomy" id="135651"/>
    <lineage>
        <taxon>Eukaryota</taxon>
        <taxon>Metazoa</taxon>
        <taxon>Ecdysozoa</taxon>
        <taxon>Nematoda</taxon>
        <taxon>Chromadorea</taxon>
        <taxon>Rhabditida</taxon>
        <taxon>Rhabditina</taxon>
        <taxon>Rhabditomorpha</taxon>
        <taxon>Rhabditoidea</taxon>
        <taxon>Rhabditidae</taxon>
        <taxon>Peloderinae</taxon>
        <taxon>Caenorhabditis</taxon>
    </lineage>
</organism>
<evidence type="ECO:0000313" key="4">
    <source>
        <dbReference type="Proteomes" id="UP000008068"/>
    </source>
</evidence>
<comment type="subcellular location">
    <subcellularLocation>
        <location evidence="1">Nucleus</location>
    </subcellularLocation>
</comment>
<protein>
    <recommendedName>
        <fullName evidence="1">Decapping nuclease</fullName>
        <ecNumber evidence="1">3.6.1.-</ecNumber>
    </recommendedName>
</protein>
<dbReference type="HOGENOM" id="CLU_590841_0_0_1"/>
<comment type="cofactor">
    <cofactor evidence="1">
        <name>a divalent metal cation</name>
        <dbReference type="ChEBI" id="CHEBI:60240"/>
    </cofactor>
</comment>
<sequence>METSLKITVDTIGHYTRNNDMELINADPPRLNMKPFQRKVLPQYSLTQYEYKDTGNVEEAMKSLLNFIRAKRFPVKNKFVTTRQLLALVACGNLKKAIIVFRMYGIFLLPGGVQKSTDDNIKDHTNDRNQTEAEAALDFRRAGNFHHFMTRTTEEQPIKEDRNAFKAVMLASIEEKEENAYTAKVKHSLLYAAEIDAIGENDYEHYELKLVRGGLGNKWFWNNNSEAAYWQAYFGNVNKIICGERAETVEGKKDSVLTSLQILNRERIPADFEKKKEEYEREQKLTDEEKPEPFSGPSWNVEMGKRNLHEFFNFIKDKCKDPSVCYVATIKGSDIDGSVEWDISPAHCNPDDNKQANEFLKVLIEQLPMEEPMKEADALKANEKESMKKVDTVGTVKKELTKEPKGIKTDEIETTKKLEAKNTESMTETKVVKASTQLTKKKDKQQKNTENASPFIGKNKYSILLEE</sequence>
<reference evidence="4" key="1">
    <citation type="submission" date="2011-07" db="EMBL/GenBank/DDBJ databases">
        <authorList>
            <consortium name="Caenorhabditis brenneri Sequencing and Analysis Consortium"/>
            <person name="Wilson R.K."/>
        </authorList>
    </citation>
    <scope>NUCLEOTIDE SEQUENCE [LARGE SCALE GENOMIC DNA]</scope>
    <source>
        <strain evidence="4">PB2801</strain>
    </source>
</reference>
<keyword evidence="1" id="KW-0540">Nuclease</keyword>
<dbReference type="InParanoid" id="G0NTP8"/>
<comment type="similarity">
    <text evidence="1">Belongs to the DXO/Dom3Z family.</text>
</comment>
<keyword evidence="1" id="KW-0539">Nucleus</keyword>
<accession>G0NTP8</accession>
<feature type="compositionally biased region" description="Basic and acidic residues" evidence="2">
    <location>
        <begin position="274"/>
        <end position="292"/>
    </location>
</feature>
<proteinExistence type="inferred from homology"/>
<dbReference type="GO" id="GO:0110155">
    <property type="term" value="P:NAD-cap decapping"/>
    <property type="evidence" value="ECO:0007669"/>
    <property type="project" value="TreeGrafter"/>
</dbReference>
<dbReference type="PANTHER" id="PTHR12395">
    <property type="entry name" value="DOM-3 RELATED"/>
    <property type="match status" value="1"/>
</dbReference>
<gene>
    <name evidence="3" type="ORF">CAEBREN_02690</name>
</gene>
<keyword evidence="4" id="KW-1185">Reference proteome</keyword>
<dbReference type="AlphaFoldDB" id="G0NTP8"/>
<dbReference type="GO" id="GO:0003723">
    <property type="term" value="F:RNA binding"/>
    <property type="evidence" value="ECO:0007669"/>
    <property type="project" value="UniProtKB-KW"/>
</dbReference>
<dbReference type="GO" id="GO:0000166">
    <property type="term" value="F:nucleotide binding"/>
    <property type="evidence" value="ECO:0007669"/>
    <property type="project" value="UniProtKB-KW"/>
</dbReference>
<dbReference type="InterPro" id="IPR039039">
    <property type="entry name" value="RAI1-like_fam"/>
</dbReference>
<dbReference type="GO" id="GO:0046872">
    <property type="term" value="F:metal ion binding"/>
    <property type="evidence" value="ECO:0007669"/>
    <property type="project" value="UniProtKB-KW"/>
</dbReference>
<dbReference type="OMA" id="MELINAD"/>
<evidence type="ECO:0000256" key="1">
    <source>
        <dbReference type="RuleBase" id="RU367113"/>
    </source>
</evidence>
<dbReference type="GO" id="GO:0005829">
    <property type="term" value="C:cytosol"/>
    <property type="evidence" value="ECO:0007669"/>
    <property type="project" value="TreeGrafter"/>
</dbReference>
<evidence type="ECO:0000256" key="2">
    <source>
        <dbReference type="SAM" id="MobiDB-lite"/>
    </source>
</evidence>
<dbReference type="PANTHER" id="PTHR12395:SF12">
    <property type="entry name" value="DECAPPING NUCLEASE"/>
    <property type="match status" value="1"/>
</dbReference>
<keyword evidence="1" id="KW-0547">Nucleotide-binding</keyword>
<dbReference type="EC" id="3.6.1.-" evidence="1"/>
<keyword evidence="1" id="KW-0378">Hydrolase</keyword>
<dbReference type="GO" id="GO:0034353">
    <property type="term" value="F:mRNA 5'-diphosphatase activity"/>
    <property type="evidence" value="ECO:0007669"/>
    <property type="project" value="TreeGrafter"/>
</dbReference>
<feature type="region of interest" description="Disordered" evidence="2">
    <location>
        <begin position="274"/>
        <end position="299"/>
    </location>
</feature>
<keyword evidence="1" id="KW-0694">RNA-binding</keyword>
<dbReference type="Proteomes" id="UP000008068">
    <property type="component" value="Unassembled WGS sequence"/>
</dbReference>
<dbReference type="GO" id="GO:0000956">
    <property type="term" value="P:nuclear-transcribed mRNA catabolic process"/>
    <property type="evidence" value="ECO:0007669"/>
    <property type="project" value="TreeGrafter"/>
</dbReference>
<dbReference type="EMBL" id="GL379945">
    <property type="protein sequence ID" value="EGT37297.1"/>
    <property type="molecule type" value="Genomic_DNA"/>
</dbReference>
<name>G0NTP8_CAEBE</name>
<keyword evidence="1" id="KW-0479">Metal-binding</keyword>
<evidence type="ECO:0000313" key="3">
    <source>
        <dbReference type="EMBL" id="EGT37297.1"/>
    </source>
</evidence>
<dbReference type="GO" id="GO:0005634">
    <property type="term" value="C:nucleus"/>
    <property type="evidence" value="ECO:0007669"/>
    <property type="project" value="UniProtKB-SubCell"/>
</dbReference>